<dbReference type="EMBL" id="ACSB01000004">
    <property type="protein sequence ID" value="EHB88796.1"/>
    <property type="molecule type" value="Genomic_DNA"/>
</dbReference>
<feature type="transmembrane region" description="Helical" evidence="1">
    <location>
        <begin position="30"/>
        <end position="54"/>
    </location>
</feature>
<evidence type="ECO:0000313" key="3">
    <source>
        <dbReference type="Proteomes" id="UP000004897"/>
    </source>
</evidence>
<comment type="caution">
    <text evidence="2">The sequence shown here is derived from an EMBL/GenBank/DDBJ whole genome shotgun (WGS) entry which is preliminary data.</text>
</comment>
<keyword evidence="1" id="KW-0812">Transmembrane</keyword>
<evidence type="ECO:0000256" key="1">
    <source>
        <dbReference type="SAM" id="Phobius"/>
    </source>
</evidence>
<name>G5EPG9_9MICC</name>
<organism evidence="2 3">
    <name type="scientific">Rothia mucilaginosa M508</name>
    <dbReference type="NCBI Taxonomy" id="563033"/>
    <lineage>
        <taxon>Bacteria</taxon>
        <taxon>Bacillati</taxon>
        <taxon>Actinomycetota</taxon>
        <taxon>Actinomycetes</taxon>
        <taxon>Micrococcales</taxon>
        <taxon>Micrococcaceae</taxon>
        <taxon>Rothia</taxon>
    </lineage>
</organism>
<accession>G5EPG9</accession>
<keyword evidence="1" id="KW-1133">Transmembrane helix</keyword>
<gene>
    <name evidence="2" type="ORF">HMPREF0737_00179</name>
</gene>
<dbReference type="PATRIC" id="fig|563033.4.peg.177"/>
<evidence type="ECO:0000313" key="2">
    <source>
        <dbReference type="EMBL" id="EHB88796.1"/>
    </source>
</evidence>
<keyword evidence="1" id="KW-0472">Membrane</keyword>
<reference evidence="2 3" key="1">
    <citation type="submission" date="2011-08" db="EMBL/GenBank/DDBJ databases">
        <title>The Genome Sequence of Rothia mucilaginosa M508.</title>
        <authorList>
            <consortium name="The Broad Institute Genome Sequencing Platform"/>
            <consortium name="The Broad Institute Genome Sequencing Center for Infectious Disease"/>
            <person name="Earl A."/>
            <person name="Ward D."/>
            <person name="Feldgarden M."/>
            <person name="Gevers D."/>
            <person name="Sibley C.D."/>
            <person name="Field T.R."/>
            <person name="Grinwis M."/>
            <person name="Eshaghurshan C.S."/>
            <person name="Surette M.G."/>
            <person name="Young S.K."/>
            <person name="Zeng Q."/>
            <person name="Gargeya S."/>
            <person name="Fitzgerald M."/>
            <person name="Haas B."/>
            <person name="Abouelleil A."/>
            <person name="Alvarado L."/>
            <person name="Arachchi H.M."/>
            <person name="Berlin A."/>
            <person name="Brown A."/>
            <person name="Chapman S.B."/>
            <person name="Chen Z."/>
            <person name="Dunbar C."/>
            <person name="Freedman E."/>
            <person name="Gearin G."/>
            <person name="Gellesch M."/>
            <person name="Goldberg J."/>
            <person name="Griggs A."/>
            <person name="Gujja S."/>
            <person name="Heiman D."/>
            <person name="Howarth C."/>
            <person name="Larson L."/>
            <person name="Lui A."/>
            <person name="MacDonald P.J.P."/>
            <person name="Montmayeur A."/>
            <person name="Murphy C."/>
            <person name="Neiman D."/>
            <person name="Pearson M."/>
            <person name="Priest M."/>
            <person name="Roberts A."/>
            <person name="Saif S."/>
            <person name="Shea T."/>
            <person name="Shenoy N."/>
            <person name="Sisk P."/>
            <person name="Stolte C."/>
            <person name="Sykes S."/>
            <person name="Wortman J."/>
            <person name="Nusbaum C."/>
            <person name="Birren B."/>
        </authorList>
    </citation>
    <scope>NUCLEOTIDE SEQUENCE [LARGE SCALE GENOMIC DNA]</scope>
    <source>
        <strain evidence="2 3">M508</strain>
    </source>
</reference>
<dbReference type="HOGENOM" id="CLU_1049238_0_0_11"/>
<proteinExistence type="predicted"/>
<protein>
    <submittedName>
        <fullName evidence="2">Uncharacterized protein</fullName>
    </submittedName>
</protein>
<sequence length="281" mass="27659">MILRVKPGILKGMSENGPVLPPEVYRRRRIVAVIALLAVILLLVAGVTSMVGMINGKKDATVASTATASGAPFQSFSARPSETASATPSASATASATASASASATASATPSVTASAAPTASVTTAAATPAATTPAATPTAPAPAPSVTTAAVVAACTANDLKVTVTPAKRTFAAGEQVSFHVTYTNSSKTPCAVGGEGANTGVDLNITSGAAQVYTRSLCAATAVQKAEVAAGAEGATDLAWDRKINVLGCSSASTAQKGSYWATATVNGVTSAQVNFVIQ</sequence>
<dbReference type="AlphaFoldDB" id="G5EPG9"/>
<dbReference type="Proteomes" id="UP000004897">
    <property type="component" value="Unassembled WGS sequence"/>
</dbReference>